<feature type="short sequence motif" description="HXTX 2" evidence="2">
    <location>
        <begin position="128"/>
        <end position="131"/>
    </location>
</feature>
<dbReference type="InterPro" id="IPR009097">
    <property type="entry name" value="Cyclic_Pdiesterase"/>
</dbReference>
<gene>
    <name evidence="3" type="ORF">HSB1_19780</name>
</gene>
<dbReference type="Pfam" id="PF13563">
    <property type="entry name" value="2_5_RNA_ligase2"/>
    <property type="match status" value="1"/>
</dbReference>
<evidence type="ECO:0000256" key="2">
    <source>
        <dbReference type="HAMAP-Rule" id="MF_01940"/>
    </source>
</evidence>
<reference evidence="3 4" key="1">
    <citation type="journal article" date="2012" name="J. Bacteriol.">
        <title>Draft Genome Sequence of the Extremely Halophilic Archaeon Halogranum salarium B-1T.</title>
        <authorList>
            <person name="Kim K.K."/>
            <person name="Lee K.C."/>
            <person name="Lee J.S."/>
        </authorList>
    </citation>
    <scope>NUCLEOTIDE SEQUENCE [LARGE SCALE GENOMIC DNA]</scope>
    <source>
        <strain evidence="3 4">B-1</strain>
    </source>
</reference>
<dbReference type="AlphaFoldDB" id="J2ZGK6"/>
<comment type="similarity">
    <text evidence="2">Belongs to the 2H phosphoesterase superfamily. ThpR family.</text>
</comment>
<keyword evidence="1 2" id="KW-0378">Hydrolase</keyword>
<dbReference type="EMBL" id="ALJD01000004">
    <property type="protein sequence ID" value="EJN59820.1"/>
    <property type="molecule type" value="Genomic_DNA"/>
</dbReference>
<dbReference type="Gene3D" id="3.90.1140.10">
    <property type="entry name" value="Cyclic phosphodiesterase"/>
    <property type="match status" value="1"/>
</dbReference>
<dbReference type="GO" id="GO:0004113">
    <property type="term" value="F:2',3'-cyclic-nucleotide 3'-phosphodiesterase activity"/>
    <property type="evidence" value="ECO:0007669"/>
    <property type="project" value="InterPro"/>
</dbReference>
<protein>
    <recommendedName>
        <fullName evidence="2">RNA 2',3'-cyclic phosphodiesterase</fullName>
        <shortName evidence="2">RNA 2',3'-CPDase</shortName>
        <ecNumber evidence="2">3.1.4.58</ecNumber>
    </recommendedName>
</protein>
<dbReference type="RefSeq" id="WP_009367058.1">
    <property type="nucleotide sequence ID" value="NZ_ALJD01000004.1"/>
</dbReference>
<feature type="short sequence motif" description="HXTX 1" evidence="2">
    <location>
        <begin position="39"/>
        <end position="42"/>
    </location>
</feature>
<sequence>MRLFVSIDLPDALADAVAEVQAPLQDTPGLTLVDPEQAHVTLKFLGDVDERRIPEIEDALETAVDDADVGPFEAEVTGLGVFPSMDYISVVWVGVGDGAAEMIRLYEAVERETTAIGFDPEDHEFTPHVTLGRLKDARGKETVQRVVRDDPPTLGRFRVDQIRLTESTLSAEGPQYETVRRFGL</sequence>
<comment type="function">
    <text evidence="2">Hydrolyzes RNA 2',3'-cyclic phosphodiester to an RNA 2'-phosphomonoester.</text>
</comment>
<dbReference type="PATRIC" id="fig|1210908.3.peg.1897"/>
<dbReference type="Proteomes" id="UP000007813">
    <property type="component" value="Unassembled WGS sequence"/>
</dbReference>
<evidence type="ECO:0000313" key="3">
    <source>
        <dbReference type="EMBL" id="EJN59820.1"/>
    </source>
</evidence>
<keyword evidence="3" id="KW-0436">Ligase</keyword>
<evidence type="ECO:0000313" key="4">
    <source>
        <dbReference type="Proteomes" id="UP000007813"/>
    </source>
</evidence>
<feature type="active site" description="Proton donor" evidence="2">
    <location>
        <position position="39"/>
    </location>
</feature>
<dbReference type="HAMAP" id="MF_01940">
    <property type="entry name" value="RNA_CPDase"/>
    <property type="match status" value="1"/>
</dbReference>
<organism evidence="3 4">
    <name type="scientific">Halogranum salarium B-1</name>
    <dbReference type="NCBI Taxonomy" id="1210908"/>
    <lineage>
        <taxon>Archaea</taxon>
        <taxon>Methanobacteriati</taxon>
        <taxon>Methanobacteriota</taxon>
        <taxon>Stenosarchaea group</taxon>
        <taxon>Halobacteria</taxon>
        <taxon>Halobacteriales</taxon>
        <taxon>Haloferacaceae</taxon>
    </lineage>
</organism>
<dbReference type="NCBIfam" id="TIGR02258">
    <property type="entry name" value="2_5_ligase"/>
    <property type="match status" value="1"/>
</dbReference>
<dbReference type="eggNOG" id="arCOG01736">
    <property type="taxonomic scope" value="Archaea"/>
</dbReference>
<comment type="caution">
    <text evidence="3">The sequence shown here is derived from an EMBL/GenBank/DDBJ whole genome shotgun (WGS) entry which is preliminary data.</text>
</comment>
<dbReference type="SUPFAM" id="SSF55144">
    <property type="entry name" value="LigT-like"/>
    <property type="match status" value="1"/>
</dbReference>
<name>J2ZGK6_9EURY</name>
<dbReference type="InterPro" id="IPR004175">
    <property type="entry name" value="RNA_CPDase"/>
</dbReference>
<proteinExistence type="inferred from homology"/>
<evidence type="ECO:0000256" key="1">
    <source>
        <dbReference type="ARBA" id="ARBA00022801"/>
    </source>
</evidence>
<comment type="catalytic activity">
    <reaction evidence="2">
        <text>a 3'-end 2',3'-cyclophospho-ribonucleotide-RNA + H2O = a 3'-end 2'-phospho-ribonucleotide-RNA + H(+)</text>
        <dbReference type="Rhea" id="RHEA:11828"/>
        <dbReference type="Rhea" id="RHEA-COMP:10464"/>
        <dbReference type="Rhea" id="RHEA-COMP:17353"/>
        <dbReference type="ChEBI" id="CHEBI:15377"/>
        <dbReference type="ChEBI" id="CHEBI:15378"/>
        <dbReference type="ChEBI" id="CHEBI:83064"/>
        <dbReference type="ChEBI" id="CHEBI:173113"/>
        <dbReference type="EC" id="3.1.4.58"/>
    </reaction>
</comment>
<dbReference type="PANTHER" id="PTHR35561">
    <property type="entry name" value="RNA 2',3'-CYCLIC PHOSPHODIESTERASE"/>
    <property type="match status" value="1"/>
</dbReference>
<dbReference type="GO" id="GO:0008664">
    <property type="term" value="F:RNA 2',3'-cyclic 3'-phosphodiesterase activity"/>
    <property type="evidence" value="ECO:0007669"/>
    <property type="project" value="UniProtKB-EC"/>
</dbReference>
<feature type="active site" description="Proton acceptor" evidence="2">
    <location>
        <position position="128"/>
    </location>
</feature>
<dbReference type="EC" id="3.1.4.58" evidence="2"/>
<dbReference type="OrthoDB" id="44091at2157"/>
<dbReference type="PANTHER" id="PTHR35561:SF1">
    <property type="entry name" value="RNA 2',3'-CYCLIC PHOSPHODIESTERASE"/>
    <property type="match status" value="1"/>
</dbReference>
<dbReference type="GO" id="GO:0016874">
    <property type="term" value="F:ligase activity"/>
    <property type="evidence" value="ECO:0007669"/>
    <property type="project" value="UniProtKB-KW"/>
</dbReference>
<accession>J2ZGK6</accession>